<keyword evidence="5" id="KW-0479">Metal-binding</keyword>
<dbReference type="GO" id="GO:0005765">
    <property type="term" value="C:lysosomal membrane"/>
    <property type="evidence" value="ECO:0007669"/>
    <property type="project" value="UniProtKB-SubCell"/>
</dbReference>
<evidence type="ECO:0000259" key="9">
    <source>
        <dbReference type="PROSITE" id="PS51837"/>
    </source>
</evidence>
<dbReference type="GO" id="GO:0008270">
    <property type="term" value="F:zinc ion binding"/>
    <property type="evidence" value="ECO:0007669"/>
    <property type="project" value="TreeGrafter"/>
</dbReference>
<evidence type="ECO:0000256" key="2">
    <source>
        <dbReference type="ARBA" id="ARBA00004481"/>
    </source>
</evidence>
<feature type="domain" description="LITAF" evidence="9">
    <location>
        <begin position="27"/>
        <end position="113"/>
    </location>
</feature>
<dbReference type="PANTHER" id="PTHR23292">
    <property type="entry name" value="LIPOPOLYSACCHARIDE-INDUCED TUMOR NECROSIS FACTOR-ALPHA FACTOR"/>
    <property type="match status" value="1"/>
</dbReference>
<keyword evidence="8" id="KW-0812">Transmembrane</keyword>
<dbReference type="Pfam" id="PF10601">
    <property type="entry name" value="zf-LITAF-like"/>
    <property type="match status" value="1"/>
</dbReference>
<dbReference type="EMBL" id="JABEBT010000048">
    <property type="protein sequence ID" value="KAF7634980.1"/>
    <property type="molecule type" value="Genomic_DNA"/>
</dbReference>
<dbReference type="GO" id="GO:0031902">
    <property type="term" value="C:late endosome membrane"/>
    <property type="evidence" value="ECO:0007669"/>
    <property type="project" value="UniProtKB-SubCell"/>
</dbReference>
<sequence length="129" mass="14532">MKAPPPNYNGMTQEHINVVYPPPSTDIPQITIQQQNNLSLGPFDQQAYCSSCKQQVQTKVKYVAGTFAWLLCFLFMLFGLFCGCCCIPFCVDSCKDAEHFCTQCNTYIGTYQRLGSKTKEPNIVIVKQI</sequence>
<evidence type="ECO:0000256" key="7">
    <source>
        <dbReference type="ARBA" id="ARBA00023136"/>
    </source>
</evidence>
<gene>
    <name evidence="10" type="ORF">Mgra_00005578</name>
</gene>
<dbReference type="InterPro" id="IPR037519">
    <property type="entry name" value="LITAF_fam"/>
</dbReference>
<evidence type="ECO:0000256" key="1">
    <source>
        <dbReference type="ARBA" id="ARBA00004414"/>
    </source>
</evidence>
<name>A0A8S9ZNI6_9BILA</name>
<accession>A0A8S9ZNI6</accession>
<dbReference type="PANTHER" id="PTHR23292:SF6">
    <property type="entry name" value="FI16602P1-RELATED"/>
    <property type="match status" value="1"/>
</dbReference>
<protein>
    <submittedName>
        <fullName evidence="10">LITAF domain-containing protein</fullName>
    </submittedName>
</protein>
<comment type="similarity">
    <text evidence="4">Belongs to the CDIP1/LITAF family.</text>
</comment>
<feature type="transmembrane region" description="Helical" evidence="8">
    <location>
        <begin position="62"/>
        <end position="81"/>
    </location>
</feature>
<dbReference type="Proteomes" id="UP000605970">
    <property type="component" value="Unassembled WGS sequence"/>
</dbReference>
<dbReference type="PROSITE" id="PS51837">
    <property type="entry name" value="LITAF"/>
    <property type="match status" value="1"/>
</dbReference>
<comment type="subcellular location">
    <subcellularLocation>
        <location evidence="2">Endosome membrane</location>
        <topology evidence="2">Peripheral membrane protein</topology>
    </subcellularLocation>
    <subcellularLocation>
        <location evidence="1">Late endosome membrane</location>
    </subcellularLocation>
    <subcellularLocation>
        <location evidence="3">Lysosome membrane</location>
        <topology evidence="3">Peripheral membrane protein</topology>
        <orientation evidence="3">Cytoplasmic side</orientation>
    </subcellularLocation>
</comment>
<keyword evidence="7 8" id="KW-0472">Membrane</keyword>
<keyword evidence="6" id="KW-0862">Zinc</keyword>
<evidence type="ECO:0000256" key="8">
    <source>
        <dbReference type="SAM" id="Phobius"/>
    </source>
</evidence>
<evidence type="ECO:0000256" key="6">
    <source>
        <dbReference type="ARBA" id="ARBA00022833"/>
    </source>
</evidence>
<dbReference type="InterPro" id="IPR006629">
    <property type="entry name" value="LITAF"/>
</dbReference>
<evidence type="ECO:0000256" key="3">
    <source>
        <dbReference type="ARBA" id="ARBA00004630"/>
    </source>
</evidence>
<reference evidence="10" key="1">
    <citation type="journal article" date="2020" name="Ecol. Evol.">
        <title>Genome structure and content of the rice root-knot nematode (Meloidogyne graminicola).</title>
        <authorList>
            <person name="Phan N.T."/>
            <person name="Danchin E.G.J."/>
            <person name="Klopp C."/>
            <person name="Perfus-Barbeoch L."/>
            <person name="Kozlowski D.K."/>
            <person name="Koutsovoulos G.D."/>
            <person name="Lopez-Roques C."/>
            <person name="Bouchez O."/>
            <person name="Zahm M."/>
            <person name="Besnard G."/>
            <person name="Bellafiore S."/>
        </authorList>
    </citation>
    <scope>NUCLEOTIDE SEQUENCE</scope>
    <source>
        <strain evidence="10">VN-18</strain>
    </source>
</reference>
<dbReference type="SMART" id="SM00714">
    <property type="entry name" value="LITAF"/>
    <property type="match status" value="1"/>
</dbReference>
<proteinExistence type="inferred from homology"/>
<evidence type="ECO:0000313" key="11">
    <source>
        <dbReference type="Proteomes" id="UP000605970"/>
    </source>
</evidence>
<keyword evidence="11" id="KW-1185">Reference proteome</keyword>
<evidence type="ECO:0000256" key="5">
    <source>
        <dbReference type="ARBA" id="ARBA00022723"/>
    </source>
</evidence>
<evidence type="ECO:0000256" key="4">
    <source>
        <dbReference type="ARBA" id="ARBA00005975"/>
    </source>
</evidence>
<organism evidence="10 11">
    <name type="scientific">Meloidogyne graminicola</name>
    <dbReference type="NCBI Taxonomy" id="189291"/>
    <lineage>
        <taxon>Eukaryota</taxon>
        <taxon>Metazoa</taxon>
        <taxon>Ecdysozoa</taxon>
        <taxon>Nematoda</taxon>
        <taxon>Chromadorea</taxon>
        <taxon>Rhabditida</taxon>
        <taxon>Tylenchina</taxon>
        <taxon>Tylenchomorpha</taxon>
        <taxon>Tylenchoidea</taxon>
        <taxon>Meloidogynidae</taxon>
        <taxon>Meloidogyninae</taxon>
        <taxon>Meloidogyne</taxon>
    </lineage>
</organism>
<comment type="caution">
    <text evidence="10">The sequence shown here is derived from an EMBL/GenBank/DDBJ whole genome shotgun (WGS) entry which is preliminary data.</text>
</comment>
<evidence type="ECO:0000313" key="10">
    <source>
        <dbReference type="EMBL" id="KAF7634980.1"/>
    </source>
</evidence>
<dbReference type="OrthoDB" id="5852176at2759"/>
<dbReference type="AlphaFoldDB" id="A0A8S9ZNI6"/>
<keyword evidence="8" id="KW-1133">Transmembrane helix</keyword>